<accession>A0AAX2ZI97</accession>
<dbReference type="RefSeq" id="WP_228416364.1">
    <property type="nucleotide sequence ID" value="NZ_CP081135.1"/>
</dbReference>
<dbReference type="EMBL" id="CP081135">
    <property type="protein sequence ID" value="UEL48215.1"/>
    <property type="molecule type" value="Genomic_DNA"/>
</dbReference>
<evidence type="ECO:0000313" key="2">
    <source>
        <dbReference type="Proteomes" id="UP001198983"/>
    </source>
</evidence>
<name>A0AAX2ZI97_9FIRM</name>
<organism evidence="1 2">
    <name type="scientific">Terrisporobacter hibernicus</name>
    <dbReference type="NCBI Taxonomy" id="2813371"/>
    <lineage>
        <taxon>Bacteria</taxon>
        <taxon>Bacillati</taxon>
        <taxon>Bacillota</taxon>
        <taxon>Clostridia</taxon>
        <taxon>Peptostreptococcales</taxon>
        <taxon>Peptostreptococcaceae</taxon>
        <taxon>Terrisporobacter</taxon>
    </lineage>
</organism>
<dbReference type="AlphaFoldDB" id="A0AAX2ZI97"/>
<gene>
    <name evidence="1" type="ORF">JW646_01830</name>
</gene>
<dbReference type="Proteomes" id="UP001198983">
    <property type="component" value="Chromosome"/>
</dbReference>
<evidence type="ECO:0000313" key="1">
    <source>
        <dbReference type="EMBL" id="UEL48215.1"/>
    </source>
</evidence>
<protein>
    <submittedName>
        <fullName evidence="1">Uncharacterized protein</fullName>
    </submittedName>
</protein>
<reference evidence="1 2" key="1">
    <citation type="journal article" date="2023" name="Int. J. Syst. Evol. Microbiol.">
        <title>Terrisporobacter hibernicus sp. nov., isolated from bovine faeces in Northern Ireland.</title>
        <authorList>
            <person name="Mitchell M."/>
            <person name="Nguyen S.V."/>
            <person name="Connor M."/>
            <person name="Fairley D.J."/>
            <person name="Donoghue O."/>
            <person name="Marshall H."/>
            <person name="Koolman L."/>
            <person name="McMullan G."/>
            <person name="Schaffer K.E."/>
            <person name="McGrath J.W."/>
            <person name="Fanning S."/>
        </authorList>
    </citation>
    <scope>NUCLEOTIDE SEQUENCE [LARGE SCALE GENOMIC DNA]</scope>
    <source>
        <strain evidence="1 2">MCA3</strain>
    </source>
</reference>
<dbReference type="KEGG" id="tem:JW646_01830"/>
<keyword evidence="2" id="KW-1185">Reference proteome</keyword>
<sequence length="440" mass="49435">MKYSEEWISAKCDKYDYLIAAFSGVGAGLIDIFFVGAPGNSALCNFTDAQADKLVMKFSKSLGWSPRVGQEESVASAIGFLENKFTVNYDQAHKVAAGGALDMAAKNHHFKSLSHSPDLVGLFFSILDQFQGKSTFLSDGQLIRIDATSSKLRLEGSNLHSKIFCGFCNWLGHIMSDLAGSSGGRGAMTGRGSGVAIPFMPLFQMCDFGQLQVGKNRNTLAIVMTKVFQEGYDLRFGAAMAIPVILNELMIRVLWVIKNRFYKKKEWKECIPSQKHADLRMMLIVGHGTLCIIDGADAAIKSGGNAVAFVLRLNIIGWARLLVLVFKELRIRYGNQIMETFKSFFSEMWDILNTSERQLLYQYHARMEAVDRDLNIMLNEFIDMVNEEYLLMYGELEASFNEELSSDQRLYHSTKLAEICGVEDEKIIRSDENLFDFFEN</sequence>
<proteinExistence type="predicted"/>